<dbReference type="RefSeq" id="WP_128753415.1">
    <property type="nucleotide sequence ID" value="NZ_CP035282.1"/>
</dbReference>
<organism evidence="2 3">
    <name type="scientific">Acidilutibacter cellobiosedens</name>
    <dbReference type="NCBI Taxonomy" id="2507161"/>
    <lineage>
        <taxon>Bacteria</taxon>
        <taxon>Bacillati</taxon>
        <taxon>Bacillota</taxon>
        <taxon>Tissierellia</taxon>
        <taxon>Tissierellales</taxon>
        <taxon>Acidilutibacteraceae</taxon>
        <taxon>Acidilutibacter</taxon>
    </lineage>
</organism>
<feature type="transmembrane region" description="Helical" evidence="1">
    <location>
        <begin position="143"/>
        <end position="171"/>
    </location>
</feature>
<reference evidence="3" key="1">
    <citation type="submission" date="2019-01" db="EMBL/GenBank/DDBJ databases">
        <title>Draft genomes of a novel of Sporanaerobacter strains.</title>
        <authorList>
            <person name="Ma S."/>
        </authorList>
    </citation>
    <scope>NUCLEOTIDE SEQUENCE [LARGE SCALE GENOMIC DNA]</scope>
    <source>
        <strain evidence="3">NJN-17</strain>
    </source>
</reference>
<accession>A0A410QH66</accession>
<proteinExistence type="predicted"/>
<protein>
    <recommendedName>
        <fullName evidence="4">ABC-2 type transport system permease protein</fullName>
    </recommendedName>
</protein>
<feature type="transmembrane region" description="Helical" evidence="1">
    <location>
        <begin position="235"/>
        <end position="253"/>
    </location>
</feature>
<keyword evidence="1" id="KW-1133">Transmembrane helix</keyword>
<feature type="transmembrane region" description="Helical" evidence="1">
    <location>
        <begin position="115"/>
        <end position="131"/>
    </location>
</feature>
<evidence type="ECO:0000313" key="2">
    <source>
        <dbReference type="EMBL" id="QAT63311.1"/>
    </source>
</evidence>
<evidence type="ECO:0008006" key="4">
    <source>
        <dbReference type="Google" id="ProtNLM"/>
    </source>
</evidence>
<dbReference type="Pfam" id="PF06182">
    <property type="entry name" value="ABC2_membrane_6"/>
    <property type="match status" value="1"/>
</dbReference>
<feature type="transmembrane region" description="Helical" evidence="1">
    <location>
        <begin position="22"/>
        <end position="40"/>
    </location>
</feature>
<dbReference type="InterPro" id="IPR010390">
    <property type="entry name" value="ABC-2_transporter-like"/>
</dbReference>
<dbReference type="EMBL" id="CP035282">
    <property type="protein sequence ID" value="QAT63311.1"/>
    <property type="molecule type" value="Genomic_DNA"/>
</dbReference>
<name>A0A410QH66_9FIRM</name>
<dbReference type="KEGG" id="spoa:EQM13_17970"/>
<dbReference type="OrthoDB" id="3818833at2"/>
<keyword evidence="3" id="KW-1185">Reference proteome</keyword>
<feature type="transmembrane region" description="Helical" evidence="1">
    <location>
        <begin position="180"/>
        <end position="197"/>
    </location>
</feature>
<dbReference type="PANTHER" id="PTHR36832:SF1">
    <property type="entry name" value="SLR1174 PROTEIN"/>
    <property type="match status" value="1"/>
</dbReference>
<keyword evidence="1" id="KW-0812">Transmembrane</keyword>
<dbReference type="PANTHER" id="PTHR36832">
    <property type="entry name" value="SLR1174 PROTEIN-RELATED"/>
    <property type="match status" value="1"/>
</dbReference>
<dbReference type="AlphaFoldDB" id="A0A410QH66"/>
<gene>
    <name evidence="2" type="ORF">EQM13_17970</name>
</gene>
<keyword evidence="1" id="KW-0472">Membrane</keyword>
<evidence type="ECO:0000313" key="3">
    <source>
        <dbReference type="Proteomes" id="UP000287969"/>
    </source>
</evidence>
<dbReference type="Proteomes" id="UP000287969">
    <property type="component" value="Chromosome"/>
</dbReference>
<evidence type="ECO:0000256" key="1">
    <source>
        <dbReference type="SAM" id="Phobius"/>
    </source>
</evidence>
<sequence length="265" mass="31171">MRVVKAIISASWKEEWMYRVNIISQIIFGIVPLLINIFLWKSIFLYRNGYSIGDYDYNNIVSYFILVYFVQQMTESRSLSVELGDDIQNGKLNSQLLKPISFVKIKFLSFFSKKVSFSLLRLIPIILFFIISKLKVEVNSRNLWLFILAFIMAITIQFIIGFILGIINFWFEENTAILDFYRNIALLLSGAVFPLSFLPDTFFMIVSLLPFQLTLYFPIEILLNNLYPMEIRKGLLLQVFWVLILGIFTIFLWKKGRKKYSGYNM</sequence>